<evidence type="ECO:0000256" key="1">
    <source>
        <dbReference type="SAM" id="SignalP"/>
    </source>
</evidence>
<dbReference type="AlphaFoldDB" id="A0A7S3TFD7"/>
<keyword evidence="1" id="KW-0732">Signal</keyword>
<sequence>MARHLNLLLLALCVHSVQASMAAPQLSRRAVAVTAAAAAGRAPARAFAADKGKEYNDCMSKCMYEATKITKGIAKVEVTPREEAKEMCKPQCRPLAKKSK</sequence>
<proteinExistence type="predicted"/>
<feature type="signal peptide" evidence="1">
    <location>
        <begin position="1"/>
        <end position="19"/>
    </location>
</feature>
<feature type="chain" id="PRO_5031493298" evidence="1">
    <location>
        <begin position="20"/>
        <end position="100"/>
    </location>
</feature>
<organism evidence="2">
    <name type="scientific">Emiliania huxleyi</name>
    <name type="common">Coccolithophore</name>
    <name type="synonym">Pontosphaera huxleyi</name>
    <dbReference type="NCBI Taxonomy" id="2903"/>
    <lineage>
        <taxon>Eukaryota</taxon>
        <taxon>Haptista</taxon>
        <taxon>Haptophyta</taxon>
        <taxon>Prymnesiophyceae</taxon>
        <taxon>Isochrysidales</taxon>
        <taxon>Noelaerhabdaceae</taxon>
        <taxon>Emiliania</taxon>
    </lineage>
</organism>
<evidence type="ECO:0000313" key="2">
    <source>
        <dbReference type="EMBL" id="CAE0582402.1"/>
    </source>
</evidence>
<dbReference type="EMBL" id="HBIR01047768">
    <property type="protein sequence ID" value="CAE0582402.1"/>
    <property type="molecule type" value="Transcribed_RNA"/>
</dbReference>
<reference evidence="2" key="1">
    <citation type="submission" date="2021-01" db="EMBL/GenBank/DDBJ databases">
        <authorList>
            <person name="Corre E."/>
            <person name="Pelletier E."/>
            <person name="Niang G."/>
            <person name="Scheremetjew M."/>
            <person name="Finn R."/>
            <person name="Kale V."/>
            <person name="Holt S."/>
            <person name="Cochrane G."/>
            <person name="Meng A."/>
            <person name="Brown T."/>
            <person name="Cohen L."/>
        </authorList>
    </citation>
    <scope>NUCLEOTIDE SEQUENCE</scope>
    <source>
        <strain evidence="2">379</strain>
    </source>
</reference>
<protein>
    <submittedName>
        <fullName evidence="2">Uncharacterized protein</fullName>
    </submittedName>
</protein>
<name>A0A7S3TFD7_EMIHU</name>
<gene>
    <name evidence="2" type="ORF">EHUX00137_LOCUS37327</name>
</gene>
<accession>A0A7S3TFD7</accession>